<dbReference type="PROSITE" id="PS50011">
    <property type="entry name" value="PROTEIN_KINASE_DOM"/>
    <property type="match status" value="1"/>
</dbReference>
<dbReference type="InterPro" id="IPR011009">
    <property type="entry name" value="Kinase-like_dom_sf"/>
</dbReference>
<dbReference type="SMART" id="SM00220">
    <property type="entry name" value="S_TKc"/>
    <property type="match status" value="1"/>
</dbReference>
<sequence length="964" mass="108709">MEALSPRDVNAGIRVKPTATKSKAAPAKLPQKEKDHPPPPPEHVREPPSCDRPNGSTYKTGRLLGKGGFAICYEGEHLDTKQKHALKIVKSHMPQKKMEQKFQTELQIHSKMRHANIVEFHRAFSFEKCTYIVLELCPNGSLMDMVKKRKYITEPEVRFWTVQIAGAIKYMHARGIIHRDLKMGNIFLDKNMNVKVGDFGLAALLMTGKDWKDCRRTTLCGTPNYIAPEILSKDKGGHDHAVDIWSLGIIIFAMLTGKPPFQSATADEIYRRAREREYDWPKLDTSENFISQETKDLVSELLQPPEQRPDPDTIVQHPFFTCGWMPQSEEMTPSLRDRHPDPNQFLSVGVRGGRTNLYMRNLKKLCIKCEVGPWNTSPSGYISTYRECADEEKAGLTPKVPLPEDVVYRPFHEWLEEQAMPQKTSEQDSSSGAMEGVMPSVPSSRPENLPPPSKTRAPTQSFAAQQRARPQASATNNLPNRTVKSRLPSSESSARSGNSVSGRNAKSSSRNVESQTTEDAANVENRLAVDLVRQLHAAEMARKEADAPTISLEISQSLFNPKEKLESLPNTKPDHVLEGLQRLQAELERALNARTMSVEPKKTPSMPTIVVKWVDYTNKFGLGYILSNGSVGCIFKATPADSEDPSKGLIPPCCVVVREAERHLQNRANEAYIDRNQIVPISGPNIEFYENRGENGVFRGKVNPQNYKVQVGPEGEPLRLARGKDEWDNRKREKIMLWKKFANYMTAYGRDQDYPFDDALARTQSQADFVAAGNVVTFYQRWGDVGCWFFADGHFQFNFPDHTKIIMSADGTWCDFYHLPLEAARDLAAKGTIPSSALDDRQHLSYPLQTLLNFMSKPSRSGKSTTRKRPEISPMLQGVPTANDFRKKIEFITLVVKEWVANGGLGISDMTPEGRLRWNGSRELVNVKVPYKHVWATVGGKNGDERRVVWFNPRKPNEIVPDMQ</sequence>
<organism evidence="10 11">
    <name type="scientific">Hyaloscypha hepaticicola</name>
    <dbReference type="NCBI Taxonomy" id="2082293"/>
    <lineage>
        <taxon>Eukaryota</taxon>
        <taxon>Fungi</taxon>
        <taxon>Dikarya</taxon>
        <taxon>Ascomycota</taxon>
        <taxon>Pezizomycotina</taxon>
        <taxon>Leotiomycetes</taxon>
        <taxon>Helotiales</taxon>
        <taxon>Hyaloscyphaceae</taxon>
        <taxon>Hyaloscypha</taxon>
    </lineage>
</organism>
<dbReference type="InterPro" id="IPR033701">
    <property type="entry name" value="POLO_box_1"/>
</dbReference>
<dbReference type="OrthoDB" id="408964at2759"/>
<evidence type="ECO:0000313" key="11">
    <source>
        <dbReference type="Proteomes" id="UP000235672"/>
    </source>
</evidence>
<feature type="compositionally biased region" description="Polar residues" evidence="8">
    <location>
        <begin position="421"/>
        <end position="432"/>
    </location>
</feature>
<dbReference type="SUPFAM" id="SSF82615">
    <property type="entry name" value="Polo-box domain"/>
    <property type="match status" value="2"/>
</dbReference>
<keyword evidence="7" id="KW-0067">ATP-binding</keyword>
<dbReference type="GO" id="GO:0004674">
    <property type="term" value="F:protein serine/threonine kinase activity"/>
    <property type="evidence" value="ECO:0007669"/>
    <property type="project" value="UniProtKB-KW"/>
</dbReference>
<dbReference type="CDD" id="cd13118">
    <property type="entry name" value="POLO_box_1"/>
    <property type="match status" value="1"/>
</dbReference>
<dbReference type="SUPFAM" id="SSF56112">
    <property type="entry name" value="Protein kinase-like (PK-like)"/>
    <property type="match status" value="1"/>
</dbReference>
<feature type="compositionally biased region" description="Basic and acidic residues" evidence="8">
    <location>
        <begin position="30"/>
        <end position="49"/>
    </location>
</feature>
<name>A0A2J6QF82_9HELO</name>
<feature type="compositionally biased region" description="Low complexity" evidence="8">
    <location>
        <begin position="460"/>
        <end position="474"/>
    </location>
</feature>
<dbReference type="CDD" id="cd14099">
    <property type="entry name" value="STKc_PLK"/>
    <property type="match status" value="1"/>
</dbReference>
<feature type="compositionally biased region" description="Low complexity" evidence="8">
    <location>
        <begin position="16"/>
        <end position="28"/>
    </location>
</feature>
<feature type="region of interest" description="Disordered" evidence="8">
    <location>
        <begin position="1"/>
        <end position="59"/>
    </location>
</feature>
<feature type="region of interest" description="Disordered" evidence="8">
    <location>
        <begin position="418"/>
        <end position="521"/>
    </location>
</feature>
<evidence type="ECO:0000256" key="1">
    <source>
        <dbReference type="ARBA" id="ARBA00018572"/>
    </source>
</evidence>
<feature type="domain" description="Protein kinase" evidence="9">
    <location>
        <begin position="58"/>
        <end position="320"/>
    </location>
</feature>
<dbReference type="EMBL" id="KZ613471">
    <property type="protein sequence ID" value="PMD24927.1"/>
    <property type="molecule type" value="Genomic_DNA"/>
</dbReference>
<proteinExistence type="predicted"/>
<reference evidence="10 11" key="1">
    <citation type="submission" date="2016-05" db="EMBL/GenBank/DDBJ databases">
        <title>A degradative enzymes factory behind the ericoid mycorrhizal symbiosis.</title>
        <authorList>
            <consortium name="DOE Joint Genome Institute"/>
            <person name="Martino E."/>
            <person name="Morin E."/>
            <person name="Grelet G."/>
            <person name="Kuo A."/>
            <person name="Kohler A."/>
            <person name="Daghino S."/>
            <person name="Barry K."/>
            <person name="Choi C."/>
            <person name="Cichocki N."/>
            <person name="Clum A."/>
            <person name="Copeland A."/>
            <person name="Hainaut M."/>
            <person name="Haridas S."/>
            <person name="Labutti K."/>
            <person name="Lindquist E."/>
            <person name="Lipzen A."/>
            <person name="Khouja H.-R."/>
            <person name="Murat C."/>
            <person name="Ohm R."/>
            <person name="Olson A."/>
            <person name="Spatafora J."/>
            <person name="Veneault-Fourrey C."/>
            <person name="Henrissat B."/>
            <person name="Grigoriev I."/>
            <person name="Martin F."/>
            <person name="Perotto S."/>
        </authorList>
    </citation>
    <scope>NUCLEOTIDE SEQUENCE [LARGE SCALE GENOMIC DNA]</scope>
    <source>
        <strain evidence="10 11">UAMH 7357</strain>
    </source>
</reference>
<dbReference type="GO" id="GO:0000922">
    <property type="term" value="C:spindle pole"/>
    <property type="evidence" value="ECO:0007669"/>
    <property type="project" value="TreeGrafter"/>
</dbReference>
<dbReference type="Gene3D" id="3.30.200.20">
    <property type="entry name" value="Phosphorylase Kinase, domain 1"/>
    <property type="match status" value="1"/>
</dbReference>
<dbReference type="Gene3D" id="3.30.1120.30">
    <property type="entry name" value="POLO box domain"/>
    <property type="match status" value="2"/>
</dbReference>
<dbReference type="GO" id="GO:0000776">
    <property type="term" value="C:kinetochore"/>
    <property type="evidence" value="ECO:0007669"/>
    <property type="project" value="TreeGrafter"/>
</dbReference>
<dbReference type="GO" id="GO:0007052">
    <property type="term" value="P:mitotic spindle organization"/>
    <property type="evidence" value="ECO:0007669"/>
    <property type="project" value="TreeGrafter"/>
</dbReference>
<dbReference type="PROSITE" id="PS00108">
    <property type="entry name" value="PROTEIN_KINASE_ST"/>
    <property type="match status" value="1"/>
</dbReference>
<evidence type="ECO:0000259" key="9">
    <source>
        <dbReference type="PROSITE" id="PS50011"/>
    </source>
</evidence>
<dbReference type="GO" id="GO:0005634">
    <property type="term" value="C:nucleus"/>
    <property type="evidence" value="ECO:0007669"/>
    <property type="project" value="TreeGrafter"/>
</dbReference>
<dbReference type="GO" id="GO:0005816">
    <property type="term" value="C:spindle pole body"/>
    <property type="evidence" value="ECO:0007669"/>
    <property type="project" value="TreeGrafter"/>
</dbReference>
<evidence type="ECO:0000256" key="8">
    <source>
        <dbReference type="SAM" id="MobiDB-lite"/>
    </source>
</evidence>
<dbReference type="GO" id="GO:0005524">
    <property type="term" value="F:ATP binding"/>
    <property type="evidence" value="ECO:0007669"/>
    <property type="project" value="UniProtKB-KW"/>
</dbReference>
<evidence type="ECO:0000256" key="2">
    <source>
        <dbReference type="ARBA" id="ARBA00019599"/>
    </source>
</evidence>
<dbReference type="Gene3D" id="1.10.510.10">
    <property type="entry name" value="Transferase(Phosphotransferase) domain 1"/>
    <property type="match status" value="1"/>
</dbReference>
<dbReference type="PANTHER" id="PTHR24345">
    <property type="entry name" value="SERINE/THREONINE-PROTEIN KINASE PLK"/>
    <property type="match status" value="1"/>
</dbReference>
<evidence type="ECO:0000256" key="6">
    <source>
        <dbReference type="ARBA" id="ARBA00022777"/>
    </source>
</evidence>
<feature type="compositionally biased region" description="Polar residues" evidence="8">
    <location>
        <begin position="497"/>
        <end position="519"/>
    </location>
</feature>
<dbReference type="FunFam" id="3.30.200.20:FF:000042">
    <property type="entry name" value="Aurora kinase A"/>
    <property type="match status" value="1"/>
</dbReference>
<dbReference type="FunFam" id="3.30.1120.30:FF:000004">
    <property type="entry name" value="Serine/threonine-protein kinase"/>
    <property type="match status" value="1"/>
</dbReference>
<keyword evidence="5" id="KW-0547">Nucleotide-binding</keyword>
<accession>A0A2J6QF82</accession>
<evidence type="ECO:0000256" key="4">
    <source>
        <dbReference type="ARBA" id="ARBA00022679"/>
    </source>
</evidence>
<gene>
    <name evidence="10" type="ORF">NA56DRAFT_594091</name>
</gene>
<dbReference type="STRING" id="1745343.A0A2J6QF82"/>
<protein>
    <recommendedName>
        <fullName evidence="1">Serine/threonine-protein kinase ATG1</fullName>
    </recommendedName>
    <alternativeName>
        <fullName evidence="2">Serine/threonine-protein kinase atg1</fullName>
    </alternativeName>
</protein>
<feature type="compositionally biased region" description="Low complexity" evidence="8">
    <location>
        <begin position="485"/>
        <end position="496"/>
    </location>
</feature>
<dbReference type="AlphaFoldDB" id="A0A2J6QF82"/>
<dbReference type="InterPro" id="IPR036947">
    <property type="entry name" value="POLO_box_dom_sf"/>
</dbReference>
<dbReference type="PANTHER" id="PTHR24345:SF0">
    <property type="entry name" value="CELL CYCLE SERINE_THREONINE-PROTEIN KINASE CDC5_MSD2"/>
    <property type="match status" value="1"/>
</dbReference>
<dbReference type="InterPro" id="IPR008271">
    <property type="entry name" value="Ser/Thr_kinase_AS"/>
</dbReference>
<dbReference type="Pfam" id="PF00069">
    <property type="entry name" value="Pkinase"/>
    <property type="match status" value="1"/>
</dbReference>
<evidence type="ECO:0000256" key="5">
    <source>
        <dbReference type="ARBA" id="ARBA00022741"/>
    </source>
</evidence>
<evidence type="ECO:0000313" key="10">
    <source>
        <dbReference type="EMBL" id="PMD24927.1"/>
    </source>
</evidence>
<keyword evidence="6 10" id="KW-0418">Kinase</keyword>
<evidence type="ECO:0000256" key="7">
    <source>
        <dbReference type="ARBA" id="ARBA00022840"/>
    </source>
</evidence>
<dbReference type="GO" id="GO:0005737">
    <property type="term" value="C:cytoplasm"/>
    <property type="evidence" value="ECO:0007669"/>
    <property type="project" value="TreeGrafter"/>
</dbReference>
<keyword evidence="11" id="KW-1185">Reference proteome</keyword>
<keyword evidence="3" id="KW-0723">Serine/threonine-protein kinase</keyword>
<dbReference type="InterPro" id="IPR000719">
    <property type="entry name" value="Prot_kinase_dom"/>
</dbReference>
<evidence type="ECO:0000256" key="3">
    <source>
        <dbReference type="ARBA" id="ARBA00022527"/>
    </source>
</evidence>
<dbReference type="Proteomes" id="UP000235672">
    <property type="component" value="Unassembled WGS sequence"/>
</dbReference>
<dbReference type="FunFam" id="1.10.510.10:FF:000652">
    <property type="entry name" value="Serine/threonine-protein kinase"/>
    <property type="match status" value="1"/>
</dbReference>
<keyword evidence="4" id="KW-0808">Transferase</keyword>